<dbReference type="Proteomes" id="UP000238350">
    <property type="component" value="Unassembled WGS sequence"/>
</dbReference>
<name>A0A2T0FKJ9_9ASCO</name>
<dbReference type="Pfam" id="PF21292">
    <property type="entry name" value="EME1-MUS81_C"/>
    <property type="match status" value="1"/>
</dbReference>
<dbReference type="InterPro" id="IPR036388">
    <property type="entry name" value="WH-like_DNA-bd_sf"/>
</dbReference>
<keyword evidence="11 16" id="KW-0233">DNA recombination</keyword>
<dbReference type="GO" id="GO:0003677">
    <property type="term" value="F:DNA binding"/>
    <property type="evidence" value="ECO:0007669"/>
    <property type="project" value="UniProtKB-UniRule"/>
</dbReference>
<keyword evidence="10 16" id="KW-0460">Magnesium</keyword>
<evidence type="ECO:0000256" key="5">
    <source>
        <dbReference type="ARBA" id="ARBA00022722"/>
    </source>
</evidence>
<dbReference type="Pfam" id="PF14716">
    <property type="entry name" value="HHH_8"/>
    <property type="match status" value="1"/>
</dbReference>
<dbReference type="Pfam" id="PF02732">
    <property type="entry name" value="ERCC4"/>
    <property type="match status" value="1"/>
</dbReference>
<reference evidence="18 19" key="1">
    <citation type="submission" date="2017-04" db="EMBL/GenBank/DDBJ databases">
        <title>Genome sequencing of [Candida] sorbophila.</title>
        <authorList>
            <person name="Ahn J.O."/>
        </authorList>
    </citation>
    <scope>NUCLEOTIDE SEQUENCE [LARGE SCALE GENOMIC DNA]</scope>
    <source>
        <strain evidence="18 19">DS02</strain>
    </source>
</reference>
<evidence type="ECO:0000313" key="18">
    <source>
        <dbReference type="EMBL" id="PRT55516.1"/>
    </source>
</evidence>
<gene>
    <name evidence="18" type="ORF">B9G98_03136</name>
</gene>
<dbReference type="GO" id="GO:0000712">
    <property type="term" value="P:resolution of meiotic recombination intermediates"/>
    <property type="evidence" value="ECO:0007669"/>
    <property type="project" value="TreeGrafter"/>
</dbReference>
<keyword evidence="19" id="KW-1185">Reference proteome</keyword>
<evidence type="ECO:0000256" key="2">
    <source>
        <dbReference type="ARBA" id="ARBA00004123"/>
    </source>
</evidence>
<comment type="subunit">
    <text evidence="16">Interacts with EME1.</text>
</comment>
<dbReference type="InterPro" id="IPR010996">
    <property type="entry name" value="HHH_MUS81"/>
</dbReference>
<keyword evidence="13 16" id="KW-0539">Nucleus</keyword>
<dbReference type="SUPFAM" id="SSF47802">
    <property type="entry name" value="DNA polymerase beta, N-terminal domain-like"/>
    <property type="match status" value="1"/>
</dbReference>
<dbReference type="Gene3D" id="1.10.150.670">
    <property type="entry name" value="Crossover junction endonuclease EME1, DNA-binding domain"/>
    <property type="match status" value="1"/>
</dbReference>
<dbReference type="EMBL" id="NDIQ01000021">
    <property type="protein sequence ID" value="PRT55516.1"/>
    <property type="molecule type" value="Genomic_DNA"/>
</dbReference>
<comment type="cofactor">
    <cofactor evidence="1 16">
        <name>Mg(2+)</name>
        <dbReference type="ChEBI" id="CHEBI:18420"/>
    </cofactor>
</comment>
<evidence type="ECO:0000256" key="4">
    <source>
        <dbReference type="ARBA" id="ARBA00017114"/>
    </source>
</evidence>
<dbReference type="InterPro" id="IPR033309">
    <property type="entry name" value="Mus81"/>
</dbReference>
<dbReference type="SMART" id="SM00891">
    <property type="entry name" value="ERCC4"/>
    <property type="match status" value="1"/>
</dbReference>
<keyword evidence="12 16" id="KW-0234">DNA repair</keyword>
<dbReference type="GO" id="GO:0031573">
    <property type="term" value="P:mitotic intra-S DNA damage checkpoint signaling"/>
    <property type="evidence" value="ECO:0007669"/>
    <property type="project" value="TreeGrafter"/>
</dbReference>
<dbReference type="InterPro" id="IPR006166">
    <property type="entry name" value="ERCC4_domain"/>
</dbReference>
<dbReference type="Gene3D" id="1.10.10.10">
    <property type="entry name" value="Winged helix-like DNA-binding domain superfamily/Winged helix DNA-binding domain"/>
    <property type="match status" value="1"/>
</dbReference>
<evidence type="ECO:0000256" key="1">
    <source>
        <dbReference type="ARBA" id="ARBA00001946"/>
    </source>
</evidence>
<keyword evidence="14" id="KW-0469">Meiosis</keyword>
<organism evidence="18 19">
    <name type="scientific">Wickerhamiella sorbophila</name>
    <dbReference type="NCBI Taxonomy" id="45607"/>
    <lineage>
        <taxon>Eukaryota</taxon>
        <taxon>Fungi</taxon>
        <taxon>Dikarya</taxon>
        <taxon>Ascomycota</taxon>
        <taxon>Saccharomycotina</taxon>
        <taxon>Dipodascomycetes</taxon>
        <taxon>Dipodascales</taxon>
        <taxon>Trichomonascaceae</taxon>
        <taxon>Wickerhamiella</taxon>
    </lineage>
</organism>
<dbReference type="Gene3D" id="3.40.50.10130">
    <property type="match status" value="1"/>
</dbReference>
<comment type="caution">
    <text evidence="18">The sequence shown here is derived from an EMBL/GenBank/DDBJ whole genome shotgun (WGS) entry which is preliminary data.</text>
</comment>
<evidence type="ECO:0000256" key="7">
    <source>
        <dbReference type="ARBA" id="ARBA00022759"/>
    </source>
</evidence>
<dbReference type="PANTHER" id="PTHR13451">
    <property type="entry name" value="CLASS II CROSSOVER JUNCTION ENDONUCLEASE MUS81"/>
    <property type="match status" value="1"/>
</dbReference>
<dbReference type="SUPFAM" id="SSF52980">
    <property type="entry name" value="Restriction endonuclease-like"/>
    <property type="match status" value="1"/>
</dbReference>
<dbReference type="Gene3D" id="1.10.150.110">
    <property type="entry name" value="DNA polymerase beta, N-terminal domain-like"/>
    <property type="match status" value="1"/>
</dbReference>
<dbReference type="GO" id="GO:0048476">
    <property type="term" value="C:Holliday junction resolvase complex"/>
    <property type="evidence" value="ECO:0007669"/>
    <property type="project" value="UniProtKB-UniRule"/>
</dbReference>
<dbReference type="InterPro" id="IPR027421">
    <property type="entry name" value="DNA_pol_lamdba_lyase_dom_sf"/>
</dbReference>
<evidence type="ECO:0000256" key="14">
    <source>
        <dbReference type="ARBA" id="ARBA00023254"/>
    </source>
</evidence>
<evidence type="ECO:0000256" key="6">
    <source>
        <dbReference type="ARBA" id="ARBA00022723"/>
    </source>
</evidence>
<dbReference type="PANTHER" id="PTHR13451:SF0">
    <property type="entry name" value="CROSSOVER JUNCTION ENDONUCLEASE MUS81"/>
    <property type="match status" value="1"/>
</dbReference>
<dbReference type="GO" id="GO:0046872">
    <property type="term" value="F:metal ion binding"/>
    <property type="evidence" value="ECO:0007669"/>
    <property type="project" value="UniProtKB-UniRule"/>
</dbReference>
<evidence type="ECO:0000259" key="17">
    <source>
        <dbReference type="SMART" id="SM00891"/>
    </source>
</evidence>
<dbReference type="CDD" id="cd20074">
    <property type="entry name" value="XPF_nuclease_Mus81"/>
    <property type="match status" value="1"/>
</dbReference>
<keyword evidence="9 16" id="KW-0378">Hydrolase</keyword>
<dbReference type="STRING" id="45607.A0A2T0FKJ9"/>
<dbReference type="GO" id="GO:0048257">
    <property type="term" value="F:3'-flap endonuclease activity"/>
    <property type="evidence" value="ECO:0007669"/>
    <property type="project" value="TreeGrafter"/>
</dbReference>
<evidence type="ECO:0000256" key="10">
    <source>
        <dbReference type="ARBA" id="ARBA00022842"/>
    </source>
</evidence>
<comment type="function">
    <text evidence="15 16">Interacts with EME1 to form a DNA structure-specific endonuclease with substrate preference for branched DNA structures with a 5'-end at the branch nick. Typical substrates include 3'-flap structures, D-loops, replication forks and nicked Holliday junctions. May be required in mitosis for the processing of stalled or collapsed replication fork intermediates. May be required in meiosis for the repair of meiosis-specific double strand breaks subsequent to single-end invasion (SEI).</text>
</comment>
<dbReference type="GeneID" id="36516884"/>
<dbReference type="GO" id="GO:0005634">
    <property type="term" value="C:nucleus"/>
    <property type="evidence" value="ECO:0007669"/>
    <property type="project" value="UniProtKB-SubCell"/>
</dbReference>
<dbReference type="GO" id="GO:0006308">
    <property type="term" value="P:DNA catabolic process"/>
    <property type="evidence" value="ECO:0007669"/>
    <property type="project" value="UniProtKB-UniRule"/>
</dbReference>
<dbReference type="RefSeq" id="XP_024665461.1">
    <property type="nucleotide sequence ID" value="XM_024809693.1"/>
</dbReference>
<keyword evidence="6 16" id="KW-0479">Metal-binding</keyword>
<proteinExistence type="inferred from homology"/>
<evidence type="ECO:0000313" key="19">
    <source>
        <dbReference type="Proteomes" id="UP000238350"/>
    </source>
</evidence>
<feature type="domain" description="ERCC4" evidence="17">
    <location>
        <begin position="244"/>
        <end position="341"/>
    </location>
</feature>
<keyword evidence="8 16" id="KW-0227">DNA damage</keyword>
<evidence type="ECO:0000256" key="9">
    <source>
        <dbReference type="ARBA" id="ARBA00022801"/>
    </source>
</evidence>
<dbReference type="InterPro" id="IPR047416">
    <property type="entry name" value="XPF_nuclease_Mus81"/>
</dbReference>
<dbReference type="FunFam" id="3.40.50.10130:FF:000005">
    <property type="entry name" value="crossover junction endonuclease MUS81 isoform X1"/>
    <property type="match status" value="1"/>
</dbReference>
<comment type="subcellular location">
    <subcellularLocation>
        <location evidence="2 16">Nucleus</location>
    </subcellularLocation>
</comment>
<evidence type="ECO:0000256" key="8">
    <source>
        <dbReference type="ARBA" id="ARBA00022763"/>
    </source>
</evidence>
<dbReference type="EC" id="3.1.22.-" evidence="16"/>
<keyword evidence="7 16" id="KW-0255">Endonuclease</keyword>
<dbReference type="InterPro" id="IPR011335">
    <property type="entry name" value="Restrct_endonuc-II-like"/>
</dbReference>
<accession>A0A2T0FKJ9</accession>
<evidence type="ECO:0000256" key="16">
    <source>
        <dbReference type="RuleBase" id="RU369042"/>
    </source>
</evidence>
<keyword evidence="5 16" id="KW-0540">Nuclease</keyword>
<evidence type="ECO:0000256" key="3">
    <source>
        <dbReference type="ARBA" id="ARBA00010015"/>
    </source>
</evidence>
<dbReference type="OrthoDB" id="5963188at2759"/>
<dbReference type="AlphaFoldDB" id="A0A2T0FKJ9"/>
<evidence type="ECO:0000256" key="11">
    <source>
        <dbReference type="ARBA" id="ARBA00023172"/>
    </source>
</evidence>
<dbReference type="GO" id="GO:0000727">
    <property type="term" value="P:double-strand break repair via break-induced replication"/>
    <property type="evidence" value="ECO:0007669"/>
    <property type="project" value="UniProtKB-UniRule"/>
</dbReference>
<sequence>MSINWKCLYVEWLEEACESAGSRPNAKYLAQAYQKSLQSIASCPLEDFTEVHQIKSLKFVGDKTVAMLLKKTAAHCKQLGVEVPEGLRLDPPVLAPQSVSTKTTSNRKYIPRYGTTAYHILLTIREFELQEYEDNGIGRKDLLRLMKPRLMLSLEGNKGKQIPNLAPAFAVLTKKGLIYYRNTKYFLEETGRTVADGLLKVQREQNGLPVDDLQPPRPSSVSRTVQDLNTYQYETWSSSDYSIKLLLDNREVASRDNRTGFADALAERNVNLEISALAVGDAMWVAEHKSTGKMAALDYILERKNLRDLVQSIMDGRFFEQKTRLQRSQISNVIYLIEMVAGPDMASHEQRIRTAMSQIIALRGFFLKQAASQNDTVLYLSQMTEEISKKYSGTDLKVVLPQMESYETSIKLARSELGNEALAIDFGAFQEGLSKSKSQTINQLFLSMLMTIKGVSAEKAQVIMRMYPTPLDLVHAYNEGNEEEKKSLLYRQTLNNIPRRRIRQDISEMVFNVWGKQMDVNKE</sequence>
<protein>
    <recommendedName>
        <fullName evidence="4 16">Crossover junction endonuclease MUS81</fullName>
        <ecNumber evidence="16">3.1.22.-</ecNumber>
    </recommendedName>
</protein>
<dbReference type="InterPro" id="IPR042530">
    <property type="entry name" value="EME1/EME2_C"/>
</dbReference>
<evidence type="ECO:0000256" key="13">
    <source>
        <dbReference type="ARBA" id="ARBA00023242"/>
    </source>
</evidence>
<dbReference type="GO" id="GO:0008821">
    <property type="term" value="F:crossover junction DNA endonuclease activity"/>
    <property type="evidence" value="ECO:0007669"/>
    <property type="project" value="UniProtKB-UniRule"/>
</dbReference>
<evidence type="ECO:0000256" key="15">
    <source>
        <dbReference type="ARBA" id="ARBA00058015"/>
    </source>
</evidence>
<comment type="similarity">
    <text evidence="3 16">Belongs to the XPF family.</text>
</comment>
<evidence type="ECO:0000256" key="12">
    <source>
        <dbReference type="ARBA" id="ARBA00023204"/>
    </source>
</evidence>